<dbReference type="PANTHER" id="PTHR34883">
    <property type="entry name" value="SERINE-RICH PROTEIN, PUTATIVE-RELATED-RELATED"/>
    <property type="match status" value="1"/>
</dbReference>
<feature type="chain" id="PRO_5040186991" description="Extracellular serine-rich protein" evidence="3">
    <location>
        <begin position="25"/>
        <end position="281"/>
    </location>
</feature>
<dbReference type="PANTHER" id="PTHR34883:SF19">
    <property type="entry name" value="EXTRACELLULAR SERINE-RICH PROTEIN"/>
    <property type="match status" value="1"/>
</dbReference>
<gene>
    <name evidence="4" type="ORF">K460DRAFT_290674</name>
</gene>
<accession>A0A9P4GDW2</accession>
<comment type="caution">
    <text evidence="4">The sequence shown here is derived from an EMBL/GenBank/DDBJ whole genome shotgun (WGS) entry which is preliminary data.</text>
</comment>
<keyword evidence="2" id="KW-0472">Membrane</keyword>
<dbReference type="InterPro" id="IPR052953">
    <property type="entry name" value="Ser-rich/MCO-related"/>
</dbReference>
<feature type="region of interest" description="Disordered" evidence="1">
    <location>
        <begin position="247"/>
        <end position="281"/>
    </location>
</feature>
<evidence type="ECO:0000256" key="2">
    <source>
        <dbReference type="SAM" id="Phobius"/>
    </source>
</evidence>
<feature type="non-terminal residue" evidence="4">
    <location>
        <position position="281"/>
    </location>
</feature>
<dbReference type="Proteomes" id="UP000800039">
    <property type="component" value="Unassembled WGS sequence"/>
</dbReference>
<dbReference type="AlphaFoldDB" id="A0A9P4GDW2"/>
<dbReference type="SUPFAM" id="SSF49503">
    <property type="entry name" value="Cupredoxins"/>
    <property type="match status" value="1"/>
</dbReference>
<evidence type="ECO:0000256" key="1">
    <source>
        <dbReference type="SAM" id="MobiDB-lite"/>
    </source>
</evidence>
<feature type="region of interest" description="Disordered" evidence="1">
    <location>
        <begin position="29"/>
        <end position="53"/>
    </location>
</feature>
<protein>
    <recommendedName>
        <fullName evidence="6">Extracellular serine-rich protein</fullName>
    </recommendedName>
</protein>
<keyword evidence="3" id="KW-0732">Signal</keyword>
<feature type="signal peptide" evidence="3">
    <location>
        <begin position="1"/>
        <end position="24"/>
    </location>
</feature>
<reference evidence="4" key="1">
    <citation type="submission" date="2020-01" db="EMBL/GenBank/DDBJ databases">
        <authorList>
            <consortium name="DOE Joint Genome Institute"/>
            <person name="Haridas S."/>
            <person name="Albert R."/>
            <person name="Binder M."/>
            <person name="Bloem J."/>
            <person name="Labutti K."/>
            <person name="Salamov A."/>
            <person name="Andreopoulos B."/>
            <person name="Baker S.E."/>
            <person name="Barry K."/>
            <person name="Bills G."/>
            <person name="Bluhm B.H."/>
            <person name="Cannon C."/>
            <person name="Castanera R."/>
            <person name="Culley D.E."/>
            <person name="Daum C."/>
            <person name="Ezra D."/>
            <person name="Gonzalez J.B."/>
            <person name="Henrissat B."/>
            <person name="Kuo A."/>
            <person name="Liang C."/>
            <person name="Lipzen A."/>
            <person name="Lutzoni F."/>
            <person name="Magnuson J."/>
            <person name="Mondo S."/>
            <person name="Nolan M."/>
            <person name="Ohm R."/>
            <person name="Pangilinan J."/>
            <person name="Park H.-J."/>
            <person name="Ramirez L."/>
            <person name="Alfaro M."/>
            <person name="Sun H."/>
            <person name="Tritt A."/>
            <person name="Yoshinaga Y."/>
            <person name="Zwiers L.-H."/>
            <person name="Turgeon B.G."/>
            <person name="Goodwin S.B."/>
            <person name="Spatafora J.W."/>
            <person name="Crous P.W."/>
            <person name="Grigoriev I.V."/>
        </authorList>
    </citation>
    <scope>NUCLEOTIDE SEQUENCE</scope>
    <source>
        <strain evidence="4">CBS 394.84</strain>
    </source>
</reference>
<name>A0A9P4GDW2_9PLEO</name>
<feature type="compositionally biased region" description="Low complexity" evidence="1">
    <location>
        <begin position="36"/>
        <end position="48"/>
    </location>
</feature>
<evidence type="ECO:0000256" key="3">
    <source>
        <dbReference type="SAM" id="SignalP"/>
    </source>
</evidence>
<keyword evidence="5" id="KW-1185">Reference proteome</keyword>
<dbReference type="CDD" id="cd00920">
    <property type="entry name" value="Cupredoxin"/>
    <property type="match status" value="1"/>
</dbReference>
<dbReference type="Gene3D" id="2.60.40.420">
    <property type="entry name" value="Cupredoxins - blue copper proteins"/>
    <property type="match status" value="1"/>
</dbReference>
<organism evidence="4 5">
    <name type="scientific">Cucurbitaria berberidis CBS 394.84</name>
    <dbReference type="NCBI Taxonomy" id="1168544"/>
    <lineage>
        <taxon>Eukaryota</taxon>
        <taxon>Fungi</taxon>
        <taxon>Dikarya</taxon>
        <taxon>Ascomycota</taxon>
        <taxon>Pezizomycotina</taxon>
        <taxon>Dothideomycetes</taxon>
        <taxon>Pleosporomycetidae</taxon>
        <taxon>Pleosporales</taxon>
        <taxon>Pleosporineae</taxon>
        <taxon>Cucurbitariaceae</taxon>
        <taxon>Cucurbitaria</taxon>
    </lineage>
</organism>
<evidence type="ECO:0000313" key="5">
    <source>
        <dbReference type="Proteomes" id="UP000800039"/>
    </source>
</evidence>
<feature type="transmembrane region" description="Helical" evidence="2">
    <location>
        <begin position="215"/>
        <end position="237"/>
    </location>
</feature>
<proteinExistence type="predicted"/>
<dbReference type="CDD" id="cd12087">
    <property type="entry name" value="TM_EGFR-like"/>
    <property type="match status" value="1"/>
</dbReference>
<evidence type="ECO:0000313" key="4">
    <source>
        <dbReference type="EMBL" id="KAF1843459.1"/>
    </source>
</evidence>
<keyword evidence="2" id="KW-0812">Transmembrane</keyword>
<keyword evidence="2" id="KW-1133">Transmembrane helix</keyword>
<dbReference type="InterPro" id="IPR008972">
    <property type="entry name" value="Cupredoxin"/>
</dbReference>
<dbReference type="GeneID" id="63846470"/>
<dbReference type="RefSeq" id="XP_040786022.1">
    <property type="nucleotide sequence ID" value="XM_040929218.1"/>
</dbReference>
<feature type="region of interest" description="Disordered" evidence="1">
    <location>
        <begin position="177"/>
        <end position="208"/>
    </location>
</feature>
<evidence type="ECO:0008006" key="6">
    <source>
        <dbReference type="Google" id="ProtNLM"/>
    </source>
</evidence>
<dbReference type="EMBL" id="ML976617">
    <property type="protein sequence ID" value="KAF1843459.1"/>
    <property type="molecule type" value="Genomic_DNA"/>
</dbReference>
<sequence>MPSWLTLLSLYLLLTLQLPAKCLAQDSIKSSNGDPSSSTTSQPSTTSSAQGQTHTIQVGLADHKFKPEVTEAKVGDLIEFRFYPANHSVVRAEYGFPCIPYEMTGSNKQGFFAGFHAVDKVLDDPPNYTVAINNTDPIFFYCSAPGSCLKYGMVGAINPNASTSINTQHQRALNSTYMLNPGEPFPAEESPLPTSSNPPSSPAGRTGKKGLSTGAIAGIVMASLIVVVLAALLFFFWGRTKTLKDEVDRKESTIARRVSPESSSAMLEVGRRDGGGGGMYQ</sequence>
<dbReference type="OrthoDB" id="2331100at2759"/>